<dbReference type="GO" id="GO:0000398">
    <property type="term" value="P:mRNA splicing, via spliceosome"/>
    <property type="evidence" value="ECO:0007669"/>
    <property type="project" value="TreeGrafter"/>
</dbReference>
<accession>A0A9N9GDI9</accession>
<dbReference type="GO" id="GO:0003723">
    <property type="term" value="F:RNA binding"/>
    <property type="evidence" value="ECO:0007669"/>
    <property type="project" value="TreeGrafter"/>
</dbReference>
<dbReference type="PANTHER" id="PTHR31809">
    <property type="entry name" value="BUD13 HOMOLOG"/>
    <property type="match status" value="1"/>
</dbReference>
<reference evidence="3" key="1">
    <citation type="submission" date="2021-06" db="EMBL/GenBank/DDBJ databases">
        <authorList>
            <person name="Kallberg Y."/>
            <person name="Tangrot J."/>
            <person name="Rosling A."/>
        </authorList>
    </citation>
    <scope>NUCLEOTIDE SEQUENCE</scope>
    <source>
        <strain evidence="3">MA453B</strain>
    </source>
</reference>
<dbReference type="EMBL" id="CAJVPY010003715">
    <property type="protein sequence ID" value="CAG8599647.1"/>
    <property type="molecule type" value="Genomic_DNA"/>
</dbReference>
<feature type="region of interest" description="Disordered" evidence="2">
    <location>
        <begin position="109"/>
        <end position="233"/>
    </location>
</feature>
<evidence type="ECO:0000313" key="3">
    <source>
        <dbReference type="EMBL" id="CAG8599647.1"/>
    </source>
</evidence>
<sequence>MSSQNDYLAKKYGSISKTTKKTKKSAKPNAIIDEDEMLNKWKADELDLERSERERIMDSRLSVGLQTADKVKKDLERIEKDRKMDSGLSVGLQTADKVKKDLERIDKEAKDKFRTMDPSRSGRGAQTVYRDKHGKKIDIVAQRAEERRKIEEEEKHMKWGNEDQIVKEDELRHKPLAIYKDDKELNEEQKAQERWDDPAALFLTKKRKKKESSRPKYQGPPPPPNRFNIPPGYRWDGIDRSNGFEKAYFEKLNTRSALASEAYSWSVEDM</sequence>
<comment type="similarity">
    <text evidence="1">Belongs to the CWC26 family.</text>
</comment>
<evidence type="ECO:0000313" key="4">
    <source>
        <dbReference type="Proteomes" id="UP000789405"/>
    </source>
</evidence>
<feature type="region of interest" description="Disordered" evidence="2">
    <location>
        <begin position="1"/>
        <end position="34"/>
    </location>
</feature>
<keyword evidence="4" id="KW-1185">Reference proteome</keyword>
<dbReference type="InterPro" id="IPR018609">
    <property type="entry name" value="Bud13"/>
</dbReference>
<dbReference type="GO" id="GO:0005684">
    <property type="term" value="C:U2-type spliceosomal complex"/>
    <property type="evidence" value="ECO:0007669"/>
    <property type="project" value="TreeGrafter"/>
</dbReference>
<dbReference type="Pfam" id="PF09736">
    <property type="entry name" value="Bud13"/>
    <property type="match status" value="1"/>
</dbReference>
<proteinExistence type="inferred from homology"/>
<evidence type="ECO:0000256" key="2">
    <source>
        <dbReference type="SAM" id="MobiDB-lite"/>
    </source>
</evidence>
<comment type="caution">
    <text evidence="3">The sequence shown here is derived from an EMBL/GenBank/DDBJ whole genome shotgun (WGS) entry which is preliminary data.</text>
</comment>
<gene>
    <name evidence="3" type="ORF">DERYTH_LOCUS7578</name>
</gene>
<dbReference type="PANTHER" id="PTHR31809:SF0">
    <property type="entry name" value="BUD13 HOMOLOG"/>
    <property type="match status" value="1"/>
</dbReference>
<dbReference type="OrthoDB" id="6022at2759"/>
<evidence type="ECO:0000256" key="1">
    <source>
        <dbReference type="ARBA" id="ARBA00011069"/>
    </source>
</evidence>
<dbReference type="Proteomes" id="UP000789405">
    <property type="component" value="Unassembled WGS sequence"/>
</dbReference>
<dbReference type="InterPro" id="IPR051112">
    <property type="entry name" value="CWC26_splicing_factor"/>
</dbReference>
<organism evidence="3 4">
    <name type="scientific">Dentiscutata erythropus</name>
    <dbReference type="NCBI Taxonomy" id="1348616"/>
    <lineage>
        <taxon>Eukaryota</taxon>
        <taxon>Fungi</taxon>
        <taxon>Fungi incertae sedis</taxon>
        <taxon>Mucoromycota</taxon>
        <taxon>Glomeromycotina</taxon>
        <taxon>Glomeromycetes</taxon>
        <taxon>Diversisporales</taxon>
        <taxon>Gigasporaceae</taxon>
        <taxon>Dentiscutata</taxon>
    </lineage>
</organism>
<dbReference type="AlphaFoldDB" id="A0A9N9GDI9"/>
<name>A0A9N9GDI9_9GLOM</name>
<feature type="compositionally biased region" description="Basic and acidic residues" evidence="2">
    <location>
        <begin position="143"/>
        <end position="197"/>
    </location>
</feature>
<dbReference type="GO" id="GO:0070274">
    <property type="term" value="C:RES complex"/>
    <property type="evidence" value="ECO:0007669"/>
    <property type="project" value="TreeGrafter"/>
</dbReference>
<protein>
    <submittedName>
        <fullName evidence="3">15299_t:CDS:1</fullName>
    </submittedName>
</protein>